<comment type="caution">
    <text evidence="5">The sequence shown here is derived from an EMBL/GenBank/DDBJ whole genome shotgun (WGS) entry which is preliminary data.</text>
</comment>
<dbReference type="EMBL" id="JAQMRD010000022">
    <property type="protein sequence ID" value="MDB9224294.1"/>
    <property type="molecule type" value="Genomic_DNA"/>
</dbReference>
<feature type="domain" description="Purple acid phosphatase N-terminal" evidence="2">
    <location>
        <begin position="247"/>
        <end position="308"/>
    </location>
</feature>
<evidence type="ECO:0000313" key="5">
    <source>
        <dbReference type="EMBL" id="RGY07404.1"/>
    </source>
</evidence>
<evidence type="ECO:0000259" key="1">
    <source>
        <dbReference type="Pfam" id="PF13201"/>
    </source>
</evidence>
<dbReference type="CDD" id="cd00063">
    <property type="entry name" value="FN3"/>
    <property type="match status" value="1"/>
</dbReference>
<evidence type="ECO:0000313" key="3">
    <source>
        <dbReference type="EMBL" id="MCG4962184.1"/>
    </source>
</evidence>
<dbReference type="InterPro" id="IPR038653">
    <property type="entry name" value="Put_CMD_sf"/>
</dbReference>
<dbReference type="Proteomes" id="UP000284434">
    <property type="component" value="Unassembled WGS sequence"/>
</dbReference>
<dbReference type="EMBL" id="QSCO01000008">
    <property type="protein sequence ID" value="RGY07404.1"/>
    <property type="molecule type" value="Genomic_DNA"/>
</dbReference>
<feature type="domain" description="Putative carbohydrate metabolism" evidence="1">
    <location>
        <begin position="318"/>
        <end position="531"/>
    </location>
</feature>
<reference evidence="4" key="3">
    <citation type="submission" date="2023-01" db="EMBL/GenBank/DDBJ databases">
        <title>Human gut microbiome strain richness.</title>
        <authorList>
            <person name="Chen-Liaw A."/>
        </authorList>
    </citation>
    <scope>NUCLEOTIDE SEQUENCE</scope>
    <source>
        <strain evidence="4">RTP21484st1_B7_RTP21484_190118</strain>
    </source>
</reference>
<dbReference type="InterPro" id="IPR025112">
    <property type="entry name" value="PCMD"/>
</dbReference>
<dbReference type="AlphaFoldDB" id="A0A3D4ZA62"/>
<reference evidence="5 6" key="1">
    <citation type="submission" date="2018-08" db="EMBL/GenBank/DDBJ databases">
        <title>A genome reference for cultivated species of the human gut microbiota.</title>
        <authorList>
            <person name="Zou Y."/>
            <person name="Xue W."/>
            <person name="Luo G."/>
        </authorList>
    </citation>
    <scope>NUCLEOTIDE SEQUENCE [LARGE SCALE GENOMIC DNA]</scope>
    <source>
        <strain evidence="5 6">OF03-11</strain>
    </source>
</reference>
<dbReference type="GO" id="GO:0003993">
    <property type="term" value="F:acid phosphatase activity"/>
    <property type="evidence" value="ECO:0007669"/>
    <property type="project" value="InterPro"/>
</dbReference>
<protein>
    <submittedName>
        <fullName evidence="3">PCMD domain-containing protein</fullName>
    </submittedName>
</protein>
<dbReference type="EMBL" id="JAKNDN010000062">
    <property type="protein sequence ID" value="MCG4962184.1"/>
    <property type="molecule type" value="Genomic_DNA"/>
</dbReference>
<gene>
    <name evidence="5" type="ORF">DXA53_07020</name>
    <name evidence="3" type="ORF">L0P03_20410</name>
    <name evidence="4" type="ORF">PN645_14960</name>
</gene>
<evidence type="ECO:0000313" key="4">
    <source>
        <dbReference type="EMBL" id="MDB9224294.1"/>
    </source>
</evidence>
<accession>A0A3D4ZA62</accession>
<proteinExistence type="predicted"/>
<dbReference type="Pfam" id="PF13201">
    <property type="entry name" value="PCMD"/>
    <property type="match status" value="1"/>
</dbReference>
<name>A0A3D4ZA62_9BACT</name>
<organism evidence="5 6">
    <name type="scientific">Odoribacter splanchnicus</name>
    <dbReference type="NCBI Taxonomy" id="28118"/>
    <lineage>
        <taxon>Bacteria</taxon>
        <taxon>Pseudomonadati</taxon>
        <taxon>Bacteroidota</taxon>
        <taxon>Bacteroidia</taxon>
        <taxon>Bacteroidales</taxon>
        <taxon>Odoribacteraceae</taxon>
        <taxon>Odoribacter</taxon>
    </lineage>
</organism>
<dbReference type="InterPro" id="IPR013783">
    <property type="entry name" value="Ig-like_fold"/>
</dbReference>
<dbReference type="Gene3D" id="2.60.40.10">
    <property type="entry name" value="Immunoglobulins"/>
    <property type="match status" value="1"/>
</dbReference>
<dbReference type="OMA" id="CHIYIAL"/>
<evidence type="ECO:0000259" key="2">
    <source>
        <dbReference type="Pfam" id="PF16656"/>
    </source>
</evidence>
<evidence type="ECO:0000313" key="6">
    <source>
        <dbReference type="Proteomes" id="UP000284434"/>
    </source>
</evidence>
<dbReference type="Gene3D" id="2.60.120.890">
    <property type="entry name" value="BT2081, beta-jelly-roll domain"/>
    <property type="match status" value="1"/>
</dbReference>
<dbReference type="GeneID" id="61274810"/>
<dbReference type="Proteomes" id="UP001212263">
    <property type="component" value="Unassembled WGS sequence"/>
</dbReference>
<dbReference type="InterPro" id="IPR008963">
    <property type="entry name" value="Purple_acid_Pase-like_N"/>
</dbReference>
<dbReference type="Pfam" id="PF16656">
    <property type="entry name" value="Pur_ac_phosph_N"/>
    <property type="match status" value="1"/>
</dbReference>
<dbReference type="GO" id="GO:0046872">
    <property type="term" value="F:metal ion binding"/>
    <property type="evidence" value="ECO:0007669"/>
    <property type="project" value="InterPro"/>
</dbReference>
<dbReference type="SUPFAM" id="SSF49363">
    <property type="entry name" value="Purple acid phosphatase, N-terminal domain"/>
    <property type="match status" value="1"/>
</dbReference>
<dbReference type="Proteomes" id="UP001199750">
    <property type="component" value="Unassembled WGS sequence"/>
</dbReference>
<sequence>MNVRILYGCICLLTLASCIKNDVPYPYIPGNILEMTVEGQTGETEIDVAKNIVNITVDGNVDVDSLKVLKLKISDKAMMTPDSAACVKFVKFPRWGFDSLEALPSAANTCMRLGKPAKILLQTYQEYYWTIQVKQVIHRAIKVKNQVGEAIVDESNKTVLIYVTEEQKLDEIQIDSMELGGSKATVVPSPQTVTNFFRPQKFIVCRLGKYFEEWIVDVVQTASIGTPGEADVWARHATVSGGIKQGVDPEIEYKKESESTWTTLASEAITKTSSTAFKAELTGLEDGTTYFWRIVAEGQTSDEATFTTEKIIEVPNLNFDTWTQDGKNWYPNPVADNYEDPQAYWATGNEGVTSGLAGGFEANSAPSDDAVSGRAVRMITLGGVNLVGTAAGNLFVGTYKTNMTKPSASVSFGRPFTGARPTGLKGWYKYRSMPVDYVGSPADLKNDQCHIYVKVWDASDNLIGYGEFVGSETVTQYTEFSFDIAYSNKKAKPAKMTIVATSSRYGGDFKGSKVSGSVGTGSELYVDEFELLYE</sequence>
<dbReference type="InterPro" id="IPR015914">
    <property type="entry name" value="PAPs_N"/>
</dbReference>
<reference evidence="3" key="2">
    <citation type="submission" date="2022-01" db="EMBL/GenBank/DDBJ databases">
        <title>Collection of gut derived symbiotic bacterial strains cultured from healthy donors.</title>
        <authorList>
            <person name="Lin H."/>
            <person name="Kohout C."/>
            <person name="Waligurski E."/>
            <person name="Pamer E.G."/>
        </authorList>
    </citation>
    <scope>NUCLEOTIDE SEQUENCE</scope>
    <source>
        <strain evidence="3">DFI.1.149</strain>
    </source>
</reference>
<dbReference type="InterPro" id="IPR003961">
    <property type="entry name" value="FN3_dom"/>
</dbReference>
<dbReference type="PROSITE" id="PS51257">
    <property type="entry name" value="PROKAR_LIPOPROTEIN"/>
    <property type="match status" value="1"/>
</dbReference>
<dbReference type="RefSeq" id="WP_013611814.1">
    <property type="nucleotide sequence ID" value="NZ_JABWDG010000004.1"/>
</dbReference>